<comment type="similarity">
    <text evidence="2">Belongs to the cytidine and deoxycytidylate deaminase family. ADAT3 subfamily.</text>
</comment>
<feature type="compositionally biased region" description="Low complexity" evidence="3">
    <location>
        <begin position="411"/>
        <end position="429"/>
    </location>
</feature>
<dbReference type="HOGENOM" id="CLU_013817_0_1_1"/>
<dbReference type="Gene3D" id="2.170.270.10">
    <property type="entry name" value="SET domain"/>
    <property type="match status" value="1"/>
</dbReference>
<dbReference type="InterPro" id="IPR016193">
    <property type="entry name" value="Cytidine_deaminase-like"/>
</dbReference>
<dbReference type="GO" id="GO:0005634">
    <property type="term" value="C:nucleus"/>
    <property type="evidence" value="ECO:0007669"/>
    <property type="project" value="TreeGrafter"/>
</dbReference>
<feature type="domain" description="SET" evidence="4">
    <location>
        <begin position="29"/>
        <end position="137"/>
    </location>
</feature>
<evidence type="ECO:0000313" key="6">
    <source>
        <dbReference type="EMBL" id="EPS98459.1"/>
    </source>
</evidence>
<evidence type="ECO:0000259" key="4">
    <source>
        <dbReference type="PROSITE" id="PS50280"/>
    </source>
</evidence>
<sequence>MVSKTGVDTDDDATKAPRPVRVPEHLNSSGLRIGYSPGKGRGVFASRYIEPRTLIEISPVLLFTSAEYTEHGRHTVLDHYTFRWRDGRMALALGLGSLFNHSQQPNVTYTLDHETESIRYMTTRRIEEDEELCIFYGHKLWFSAVDSDASPSEAELNDPDDGWGGLTGVEITQDKLSVLDTQIRKYADGNPQEVPSEEDLPFTRIKLYRDDEEDELSSVRTQAAWVVDLPDARHTATMLQWLKKSGLETPTMSHLKRIRKQEARLTVLLALTAECPQVPTLPNVPALSEPYVIEVPSSAALTQISLKHKNTFWPTVYAPRKKGELEGWTRGRALWACEAMRRTVEEARAAAERDELPIAAHVPVPYETEDREATQMSTSFLGHDTRTSTGHPLRHAALNLIRSIADFRASSSRSAAPSPSPSSVDSPTSFPLPPIAGEAPAPRNGAHYLLTSLTLFTTHEPCIMCSMALLHSRVKEVFYLVPLAKTGGCGSVACLPALKGVNHKYNIGKWRDCESVPGWAEEEGIRINDDVDA</sequence>
<dbReference type="EMBL" id="KE504165">
    <property type="protein sequence ID" value="EPS98459.1"/>
    <property type="molecule type" value="Genomic_DNA"/>
</dbReference>
<dbReference type="GO" id="GO:0002100">
    <property type="term" value="P:tRNA wobble adenosine to inosine editing"/>
    <property type="evidence" value="ECO:0007669"/>
    <property type="project" value="InterPro"/>
</dbReference>
<gene>
    <name evidence="6" type="ORF">FOMPIDRAFT_1126426</name>
</gene>
<evidence type="ECO:0000313" key="7">
    <source>
        <dbReference type="Proteomes" id="UP000015241"/>
    </source>
</evidence>
<name>S8FJB4_FOMSC</name>
<dbReference type="OrthoDB" id="3180714at2759"/>
<dbReference type="PROSITE" id="PS51747">
    <property type="entry name" value="CYT_DCMP_DEAMINASES_2"/>
    <property type="match status" value="1"/>
</dbReference>
<keyword evidence="1" id="KW-0819">tRNA processing</keyword>
<organism evidence="6 7">
    <name type="scientific">Fomitopsis schrenkii</name>
    <name type="common">Brown rot fungus</name>
    <dbReference type="NCBI Taxonomy" id="2126942"/>
    <lineage>
        <taxon>Eukaryota</taxon>
        <taxon>Fungi</taxon>
        <taxon>Dikarya</taxon>
        <taxon>Basidiomycota</taxon>
        <taxon>Agaricomycotina</taxon>
        <taxon>Agaricomycetes</taxon>
        <taxon>Polyporales</taxon>
        <taxon>Fomitopsis</taxon>
    </lineage>
</organism>
<dbReference type="PANTHER" id="PTHR11079">
    <property type="entry name" value="CYTOSINE DEAMINASE FAMILY MEMBER"/>
    <property type="match status" value="1"/>
</dbReference>
<dbReference type="InterPro" id="IPR001214">
    <property type="entry name" value="SET_dom"/>
</dbReference>
<proteinExistence type="inferred from homology"/>
<dbReference type="SMART" id="SM00317">
    <property type="entry name" value="SET"/>
    <property type="match status" value="1"/>
</dbReference>
<dbReference type="GO" id="GO:0046872">
    <property type="term" value="F:metal ion binding"/>
    <property type="evidence" value="ECO:0007669"/>
    <property type="project" value="UniProtKB-KW"/>
</dbReference>
<dbReference type="Pfam" id="PF00856">
    <property type="entry name" value="SET"/>
    <property type="match status" value="1"/>
</dbReference>
<evidence type="ECO:0008006" key="8">
    <source>
        <dbReference type="Google" id="ProtNLM"/>
    </source>
</evidence>
<dbReference type="InterPro" id="IPR046341">
    <property type="entry name" value="SET_dom_sf"/>
</dbReference>
<reference evidence="6 7" key="1">
    <citation type="journal article" date="2012" name="Science">
        <title>The Paleozoic origin of enzymatic lignin decomposition reconstructed from 31 fungal genomes.</title>
        <authorList>
            <person name="Floudas D."/>
            <person name="Binder M."/>
            <person name="Riley R."/>
            <person name="Barry K."/>
            <person name="Blanchette R.A."/>
            <person name="Henrissat B."/>
            <person name="Martinez A.T."/>
            <person name="Otillar R."/>
            <person name="Spatafora J.W."/>
            <person name="Yadav J.S."/>
            <person name="Aerts A."/>
            <person name="Benoit I."/>
            <person name="Boyd A."/>
            <person name="Carlson A."/>
            <person name="Copeland A."/>
            <person name="Coutinho P.M."/>
            <person name="de Vries R.P."/>
            <person name="Ferreira P."/>
            <person name="Findley K."/>
            <person name="Foster B."/>
            <person name="Gaskell J."/>
            <person name="Glotzer D."/>
            <person name="Gorecki P."/>
            <person name="Heitman J."/>
            <person name="Hesse C."/>
            <person name="Hori C."/>
            <person name="Igarashi K."/>
            <person name="Jurgens J.A."/>
            <person name="Kallen N."/>
            <person name="Kersten P."/>
            <person name="Kohler A."/>
            <person name="Kuees U."/>
            <person name="Kumar T.K.A."/>
            <person name="Kuo A."/>
            <person name="LaButti K."/>
            <person name="Larrondo L.F."/>
            <person name="Lindquist E."/>
            <person name="Ling A."/>
            <person name="Lombard V."/>
            <person name="Lucas S."/>
            <person name="Lundell T."/>
            <person name="Martin R."/>
            <person name="McLaughlin D.J."/>
            <person name="Morgenstern I."/>
            <person name="Morin E."/>
            <person name="Murat C."/>
            <person name="Nagy L.G."/>
            <person name="Nolan M."/>
            <person name="Ohm R.A."/>
            <person name="Patyshakuliyeva A."/>
            <person name="Rokas A."/>
            <person name="Ruiz-Duenas F.J."/>
            <person name="Sabat G."/>
            <person name="Salamov A."/>
            <person name="Samejima M."/>
            <person name="Schmutz J."/>
            <person name="Slot J.C."/>
            <person name="St John F."/>
            <person name="Stenlid J."/>
            <person name="Sun H."/>
            <person name="Sun S."/>
            <person name="Syed K."/>
            <person name="Tsang A."/>
            <person name="Wiebenga A."/>
            <person name="Young D."/>
            <person name="Pisabarro A."/>
            <person name="Eastwood D.C."/>
            <person name="Martin F."/>
            <person name="Cullen D."/>
            <person name="Grigoriev I.V."/>
            <person name="Hibbett D.S."/>
        </authorList>
    </citation>
    <scope>NUCLEOTIDE SEQUENCE</scope>
    <source>
        <strain evidence="7">FP-58527</strain>
    </source>
</reference>
<dbReference type="GO" id="GO:0052717">
    <property type="term" value="F:tRNA-specific adenosine-34 deaminase activity"/>
    <property type="evidence" value="ECO:0007669"/>
    <property type="project" value="UniProtKB-EC"/>
</dbReference>
<dbReference type="Proteomes" id="UP000015241">
    <property type="component" value="Unassembled WGS sequence"/>
</dbReference>
<dbReference type="InterPro" id="IPR002125">
    <property type="entry name" value="CMP_dCMP_dom"/>
</dbReference>
<feature type="region of interest" description="Disordered" evidence="3">
    <location>
        <begin position="1"/>
        <end position="24"/>
    </location>
</feature>
<dbReference type="SUPFAM" id="SSF53927">
    <property type="entry name" value="Cytidine deaminase-like"/>
    <property type="match status" value="1"/>
</dbReference>
<feature type="region of interest" description="Disordered" evidence="3">
    <location>
        <begin position="411"/>
        <end position="437"/>
    </location>
</feature>
<dbReference type="Gene3D" id="3.40.140.10">
    <property type="entry name" value="Cytidine Deaminase, domain 2"/>
    <property type="match status" value="1"/>
</dbReference>
<dbReference type="InParanoid" id="S8FJB4"/>
<dbReference type="Pfam" id="PF00383">
    <property type="entry name" value="dCMP_cyt_deam_1"/>
    <property type="match status" value="1"/>
</dbReference>
<dbReference type="CDD" id="cd10540">
    <property type="entry name" value="SET_SpSet7-like"/>
    <property type="match status" value="1"/>
</dbReference>
<dbReference type="STRING" id="743788.S8FJB4"/>
<dbReference type="PANTHER" id="PTHR11079:SF156">
    <property type="entry name" value="INACTIVE TRNA-SPECIFIC ADENOSINE DEAMINASE-LIKE PROTEIN 3-RELATED"/>
    <property type="match status" value="1"/>
</dbReference>
<evidence type="ECO:0000256" key="3">
    <source>
        <dbReference type="SAM" id="MobiDB-lite"/>
    </source>
</evidence>
<evidence type="ECO:0000256" key="1">
    <source>
        <dbReference type="ARBA" id="ARBA00022694"/>
    </source>
</evidence>
<dbReference type="SUPFAM" id="SSF82199">
    <property type="entry name" value="SET domain"/>
    <property type="match status" value="1"/>
</dbReference>
<keyword evidence="7" id="KW-1185">Reference proteome</keyword>
<feature type="domain" description="CMP/dCMP-type deaminase" evidence="5">
    <location>
        <begin position="346"/>
        <end position="502"/>
    </location>
</feature>
<dbReference type="GO" id="GO:0005737">
    <property type="term" value="C:cytoplasm"/>
    <property type="evidence" value="ECO:0007669"/>
    <property type="project" value="TreeGrafter"/>
</dbReference>
<dbReference type="AlphaFoldDB" id="S8FJB4"/>
<accession>S8FJB4</accession>
<dbReference type="FunCoup" id="S8FJB4">
    <property type="interactions" value="356"/>
</dbReference>
<dbReference type="eggNOG" id="KOG2771">
    <property type="taxonomic scope" value="Eukaryota"/>
</dbReference>
<dbReference type="PROSITE" id="PS50280">
    <property type="entry name" value="SET"/>
    <property type="match status" value="1"/>
</dbReference>
<evidence type="ECO:0000259" key="5">
    <source>
        <dbReference type="PROSITE" id="PS51747"/>
    </source>
</evidence>
<protein>
    <recommendedName>
        <fullName evidence="8">SET domain-containing protein</fullName>
    </recommendedName>
</protein>
<evidence type="ECO:0000256" key="2">
    <source>
        <dbReference type="ARBA" id="ARBA00038160"/>
    </source>
</evidence>